<dbReference type="PANTHER" id="PTHR38654">
    <property type="entry name" value="BUCKY BALL-RELATED"/>
    <property type="match status" value="1"/>
</dbReference>
<accession>A0A8C6PB04</accession>
<dbReference type="Proteomes" id="UP000694548">
    <property type="component" value="Chromosome sgr08"/>
</dbReference>
<feature type="region of interest" description="Disordered" evidence="1">
    <location>
        <begin position="144"/>
        <end position="208"/>
    </location>
</feature>
<reference evidence="2" key="2">
    <citation type="submission" date="2020-03" db="EMBL/GenBank/DDBJ databases">
        <title>Intra-Species Differences in Population Size shape Life History and Genome Evolution.</title>
        <authorList>
            <person name="Willemsen D."/>
            <person name="Cui R."/>
            <person name="Valenzano D.R."/>
        </authorList>
    </citation>
    <scope>NUCLEOTIDE SEQUENCE</scope>
    <source>
        <strain evidence="2">GRZ</strain>
        <tissue evidence="2">Whole</tissue>
    </source>
</reference>
<gene>
    <name evidence="3" type="primary">LOC107383093</name>
    <name evidence="2" type="ORF">G4P62_008411</name>
</gene>
<feature type="region of interest" description="Disordered" evidence="1">
    <location>
        <begin position="1"/>
        <end position="53"/>
    </location>
</feature>
<proteinExistence type="predicted"/>
<feature type="compositionally biased region" description="Polar residues" evidence="1">
    <location>
        <begin position="743"/>
        <end position="758"/>
    </location>
</feature>
<organism evidence="3 4">
    <name type="scientific">Nothobranchius furzeri</name>
    <name type="common">Turquoise killifish</name>
    <dbReference type="NCBI Taxonomy" id="105023"/>
    <lineage>
        <taxon>Eukaryota</taxon>
        <taxon>Metazoa</taxon>
        <taxon>Chordata</taxon>
        <taxon>Craniata</taxon>
        <taxon>Vertebrata</taxon>
        <taxon>Euteleostomi</taxon>
        <taxon>Actinopterygii</taxon>
        <taxon>Neopterygii</taxon>
        <taxon>Teleostei</taxon>
        <taxon>Neoteleostei</taxon>
        <taxon>Acanthomorphata</taxon>
        <taxon>Ovalentaria</taxon>
        <taxon>Atherinomorphae</taxon>
        <taxon>Cyprinodontiformes</taxon>
        <taxon>Nothobranchiidae</taxon>
        <taxon>Nothobranchius</taxon>
    </lineage>
</organism>
<dbReference type="Ensembl" id="ENSNFUT00015042970.1">
    <property type="protein sequence ID" value="ENSNFUP00015041165.1"/>
    <property type="gene ID" value="ENSNFUG00015019763.1"/>
</dbReference>
<feature type="compositionally biased region" description="Pro residues" evidence="1">
    <location>
        <begin position="31"/>
        <end position="43"/>
    </location>
</feature>
<feature type="region of interest" description="Disordered" evidence="1">
    <location>
        <begin position="619"/>
        <end position="679"/>
    </location>
</feature>
<dbReference type="GeneID" id="107383093"/>
<dbReference type="Proteomes" id="UP000822369">
    <property type="component" value="Chromosome 10"/>
</dbReference>
<dbReference type="PANTHER" id="PTHR38654:SF1">
    <property type="entry name" value="BUCKY BALL"/>
    <property type="match status" value="1"/>
</dbReference>
<feature type="compositionally biased region" description="Basic and acidic residues" evidence="1">
    <location>
        <begin position="519"/>
        <end position="528"/>
    </location>
</feature>
<feature type="compositionally biased region" description="Basic and acidic residues" evidence="1">
    <location>
        <begin position="457"/>
        <end position="467"/>
    </location>
</feature>
<name>A0A8C6PB04_NOTFU</name>
<dbReference type="AlphaFoldDB" id="A0A8C6PB04"/>
<sequence length="765" mass="85395">MEAATSTFHHPYGLGPGGPHPNLGAESSQRPPEPAPGPGPPRPDGQHHKPFFYVQPPQPYLPMQSLQWPVPMAMPVSYNPYYGYPGLGFGLPMMPHYQPSPYLDPPGFVVPHTHLHLMDYRRVLNPQYYQAMAYHARRFRYQHNSPSRHTTSSEVQTEPLVSAQRTSTPMPSERPDSAAPSTSTGQLLSPVSDVQKQNPSMELQKVLSPTPPKGSFVIQTEELRIECCSTPVGLQLLHDAADMSHSFPQGMVQHNSLVLQDEGLHVPADQSEQELQVCPDILLVGKPSTGEVLPPEEPRNQVVPVNVSSSLGFPELACPKSEDTGDVSPENFYLKGVHLPFDPKYLDELRKMESTVWSAEETLISSPELLIQNCFANSDDLLLSSEVVEPETLMDEPPTKEIIHVIEMFPLEEDDLQEIVSTLESEMVSDSPKAELIGTEEVALMDRSPPEANGDQPRLETNDHPDTSFESLPTYLPSSSWLSDFDHIYYSTKTPPAPRKQIRPQSCCGSDGPKRRRKLDTDHREQPATRKPKERYKPKGKVDCLSFSDHDCSVSRNANENSFSPYASKKEQLCSRCLKRRDCTSGSGCDGRSLKRKAVPLQQWNHALLPTCEACRSHTKRPLRGGSSPDPRRNTEEESSGNSSCHTSPQWRPAGDSVKSKGIGRRPAAGHPKLREKNCFCGDSPRQSAAWERLRHCPHGNTIQEVDENCSTSVSLPNRRHRWQTAKPWSDVIPNMMNEATSLHSFNHKTTQPQPQGTRTKDTRC</sequence>
<dbReference type="GeneTree" id="ENSGT00940000168188"/>
<feature type="region of interest" description="Disordered" evidence="1">
    <location>
        <begin position="492"/>
        <end position="540"/>
    </location>
</feature>
<evidence type="ECO:0000313" key="4">
    <source>
        <dbReference type="Proteomes" id="UP000694548"/>
    </source>
</evidence>
<dbReference type="EMBL" id="JAAVVJ010000010">
    <property type="protein sequence ID" value="KAF7214164.1"/>
    <property type="molecule type" value="Genomic_DNA"/>
</dbReference>
<evidence type="ECO:0000313" key="3">
    <source>
        <dbReference type="Ensembl" id="ENSNFUP00015041165.1"/>
    </source>
</evidence>
<dbReference type="RefSeq" id="XP_015811005.3">
    <property type="nucleotide sequence ID" value="XM_015955519.3"/>
</dbReference>
<reference evidence="3" key="1">
    <citation type="submission" date="2014-08" db="EMBL/GenBank/DDBJ databases">
        <authorList>
            <person name="Senf B."/>
            <person name="Petzold A."/>
            <person name="Downie B.R."/>
            <person name="Koch P."/>
            <person name="Platzer M."/>
        </authorList>
    </citation>
    <scope>NUCLEOTIDE SEQUENCE [LARGE SCALE GENOMIC DNA]</scope>
    <source>
        <strain evidence="3">GRZ</strain>
    </source>
</reference>
<protein>
    <submittedName>
        <fullName evidence="2">LOC107383093-like protein</fullName>
    </submittedName>
    <submittedName>
        <fullName evidence="3">Uncharacterized LOC107383093</fullName>
    </submittedName>
</protein>
<dbReference type="InterPro" id="IPR053309">
    <property type="entry name" value="Balbiani_Body_Formation"/>
</dbReference>
<dbReference type="OrthoDB" id="9946561at2759"/>
<keyword evidence="4" id="KW-1185">Reference proteome</keyword>
<dbReference type="OMA" id="LPTCEAC"/>
<dbReference type="KEGG" id="nfu:107383093"/>
<feature type="region of interest" description="Disordered" evidence="1">
    <location>
        <begin position="441"/>
        <end position="472"/>
    </location>
</feature>
<feature type="compositionally biased region" description="Polar residues" evidence="1">
    <location>
        <begin position="144"/>
        <end position="156"/>
    </location>
</feature>
<reference evidence="3" key="3">
    <citation type="submission" date="2025-05" db="UniProtKB">
        <authorList>
            <consortium name="Ensembl"/>
        </authorList>
    </citation>
    <scope>IDENTIFICATION</scope>
</reference>
<feature type="compositionally biased region" description="Polar residues" evidence="1">
    <location>
        <begin position="640"/>
        <end position="650"/>
    </location>
</feature>
<feature type="compositionally biased region" description="Polar residues" evidence="1">
    <location>
        <begin position="179"/>
        <end position="201"/>
    </location>
</feature>
<evidence type="ECO:0000256" key="1">
    <source>
        <dbReference type="SAM" id="MobiDB-lite"/>
    </source>
</evidence>
<evidence type="ECO:0000313" key="2">
    <source>
        <dbReference type="EMBL" id="KAF7214164.1"/>
    </source>
</evidence>
<feature type="region of interest" description="Disordered" evidence="1">
    <location>
        <begin position="743"/>
        <end position="765"/>
    </location>
</feature>